<evidence type="ECO:0000256" key="2">
    <source>
        <dbReference type="ARBA" id="ARBA00023015"/>
    </source>
</evidence>
<dbReference type="Proteomes" id="UP001589814">
    <property type="component" value="Unassembled WGS sequence"/>
</dbReference>
<dbReference type="PROSITE" id="PS00356">
    <property type="entry name" value="HTH_LACI_1"/>
    <property type="match status" value="1"/>
</dbReference>
<evidence type="ECO:0000256" key="3">
    <source>
        <dbReference type="ARBA" id="ARBA00023125"/>
    </source>
</evidence>
<keyword evidence="4" id="KW-0804">Transcription</keyword>
<comment type="caution">
    <text evidence="6">The sequence shown here is derived from an EMBL/GenBank/DDBJ whole genome shotgun (WGS) entry which is preliminary data.</text>
</comment>
<dbReference type="Pfam" id="PF13377">
    <property type="entry name" value="Peripla_BP_3"/>
    <property type="match status" value="1"/>
</dbReference>
<dbReference type="EMBL" id="JBHLVX010000022">
    <property type="protein sequence ID" value="MFC0267623.1"/>
    <property type="molecule type" value="Genomic_DNA"/>
</dbReference>
<accession>A0ABV6G1S6</accession>
<keyword evidence="2" id="KW-0805">Transcription regulation</keyword>
<keyword evidence="1" id="KW-0678">Repressor</keyword>
<evidence type="ECO:0000256" key="4">
    <source>
        <dbReference type="ARBA" id="ARBA00023163"/>
    </source>
</evidence>
<organism evidence="6 7">
    <name type="scientific">Kushneria aurantia</name>
    <dbReference type="NCBI Taxonomy" id="504092"/>
    <lineage>
        <taxon>Bacteria</taxon>
        <taxon>Pseudomonadati</taxon>
        <taxon>Pseudomonadota</taxon>
        <taxon>Gammaproteobacteria</taxon>
        <taxon>Oceanospirillales</taxon>
        <taxon>Halomonadaceae</taxon>
        <taxon>Kushneria</taxon>
    </lineage>
</organism>
<keyword evidence="3 6" id="KW-0238">DNA-binding</keyword>
<evidence type="ECO:0000313" key="6">
    <source>
        <dbReference type="EMBL" id="MFC0267623.1"/>
    </source>
</evidence>
<name>A0ABV6G1S6_9GAMM</name>
<sequence>MAAETTPGRRSRVTLKDLARHAGVSRSTVSLVLQESTLVARTTRERVQASMATLGYVYNRGAATLRSARTATMGVLVHDIANPFFAAMVAGVEDALQDSDQLPFLASSGDSLTRQQRFLDRMREQRIDALLLCPAERTSTTLIETIAGWGLPCIEIMRHAGASPTGDYVGADIRRGVSDAVAHLVEQGHQHVTLMAGSADHSADRERLVGYRQAMQAAGLENRIRLDRGALTRRDGAARTRVLMTSASPPTALICHNDTLALGALAALAALGLEAGVDCAVIGIDDSDEAALATPSLTSIATHPRALGRAAATLALRRLDSPAREFQSIVAPAPLNIRTSSLATPTSRSS</sequence>
<dbReference type="Gene3D" id="1.10.260.40">
    <property type="entry name" value="lambda repressor-like DNA-binding domains"/>
    <property type="match status" value="1"/>
</dbReference>
<dbReference type="SUPFAM" id="SSF47413">
    <property type="entry name" value="lambda repressor-like DNA-binding domains"/>
    <property type="match status" value="1"/>
</dbReference>
<keyword evidence="7" id="KW-1185">Reference proteome</keyword>
<protein>
    <submittedName>
        <fullName evidence="6">LacI family DNA-binding transcriptional regulator</fullName>
    </submittedName>
</protein>
<dbReference type="PANTHER" id="PTHR30146:SF148">
    <property type="entry name" value="HTH-TYPE TRANSCRIPTIONAL REPRESSOR PURR-RELATED"/>
    <property type="match status" value="1"/>
</dbReference>
<dbReference type="CDD" id="cd01392">
    <property type="entry name" value="HTH_LacI"/>
    <property type="match status" value="1"/>
</dbReference>
<dbReference type="SMART" id="SM00354">
    <property type="entry name" value="HTH_LACI"/>
    <property type="match status" value="1"/>
</dbReference>
<dbReference type="SUPFAM" id="SSF53822">
    <property type="entry name" value="Periplasmic binding protein-like I"/>
    <property type="match status" value="1"/>
</dbReference>
<dbReference type="InterPro" id="IPR010982">
    <property type="entry name" value="Lambda_DNA-bd_dom_sf"/>
</dbReference>
<evidence type="ECO:0000313" key="7">
    <source>
        <dbReference type="Proteomes" id="UP001589814"/>
    </source>
</evidence>
<dbReference type="PANTHER" id="PTHR30146">
    <property type="entry name" value="LACI-RELATED TRANSCRIPTIONAL REPRESSOR"/>
    <property type="match status" value="1"/>
</dbReference>
<dbReference type="GO" id="GO:0003677">
    <property type="term" value="F:DNA binding"/>
    <property type="evidence" value="ECO:0007669"/>
    <property type="project" value="UniProtKB-KW"/>
</dbReference>
<dbReference type="PROSITE" id="PS50932">
    <property type="entry name" value="HTH_LACI_2"/>
    <property type="match status" value="1"/>
</dbReference>
<dbReference type="Pfam" id="PF00356">
    <property type="entry name" value="LacI"/>
    <property type="match status" value="1"/>
</dbReference>
<reference evidence="6 7" key="1">
    <citation type="submission" date="2024-09" db="EMBL/GenBank/DDBJ databases">
        <authorList>
            <person name="Sun Q."/>
            <person name="Mori K."/>
        </authorList>
    </citation>
    <scope>NUCLEOTIDE SEQUENCE [LARGE SCALE GENOMIC DNA]</scope>
    <source>
        <strain evidence="6 7">CCM 7415</strain>
    </source>
</reference>
<dbReference type="InterPro" id="IPR000843">
    <property type="entry name" value="HTH_LacI"/>
</dbReference>
<dbReference type="Gene3D" id="3.40.50.2300">
    <property type="match status" value="2"/>
</dbReference>
<dbReference type="RefSeq" id="WP_019950544.1">
    <property type="nucleotide sequence ID" value="NZ_JBHLVX010000022.1"/>
</dbReference>
<evidence type="ECO:0000256" key="1">
    <source>
        <dbReference type="ARBA" id="ARBA00022491"/>
    </source>
</evidence>
<proteinExistence type="predicted"/>
<dbReference type="InterPro" id="IPR046335">
    <property type="entry name" value="LacI/GalR-like_sensor"/>
</dbReference>
<evidence type="ECO:0000259" key="5">
    <source>
        <dbReference type="PROSITE" id="PS50932"/>
    </source>
</evidence>
<feature type="domain" description="HTH lacI-type" evidence="5">
    <location>
        <begin position="13"/>
        <end position="67"/>
    </location>
</feature>
<gene>
    <name evidence="6" type="ORF">ACFFHW_06380</name>
</gene>
<dbReference type="InterPro" id="IPR028082">
    <property type="entry name" value="Peripla_BP_I"/>
</dbReference>